<dbReference type="STRING" id="1108045.GORHZ_188_00140"/>
<dbReference type="RefSeq" id="WP_006337405.1">
    <property type="nucleotide sequence ID" value="NZ_BAHC01000188.1"/>
</dbReference>
<protein>
    <recommendedName>
        <fullName evidence="3">PLD phosphodiesterase domain-containing protein</fullName>
    </recommendedName>
</protein>
<dbReference type="Gene3D" id="3.30.870.10">
    <property type="entry name" value="Endonuclease Chain A"/>
    <property type="match status" value="2"/>
</dbReference>
<sequence length="666" mass="72397">MKTELNQKPLLDMWQAPDGAGEPVGLLATTFVIEPDFFERNCLARFLAVQSVDENTGSIEDVVAQVELEEKLAAPTVTVLADRSAQAERSSLRWNLLHCHVDTGLLHSKVSILLWKDATRIIIGSANLTPAGYRYNLELAIAADLGDTCVLSKTVLEYIVDEVESYLDLVPGLSPAIPARRQTQELIALLRERVAAQPTSRARLQVSLAPTNTTTSPLDRLPDVWKGGNPLSATHLSPYWDSLDAGALNTVSALLTGRPAADRRHEVAVTIGPTGDIPFPEQRANDVDGVYELGGIDKDVARVLHAKCLLIRNSEWVAALIGSSNHTAAGLGLGGARRHREINVWFGAPAGTKEGKALNALIPKGQAIAPQAKFENPVDEDEPEETLALPTFFTLCRVSKAPEGWEMRLGFGEGGPLHWSVHLPQGNLITDNAQWEATGRQVEVIYAVEPDNIPSYLTVKFPDGEASWVVLADDRHELPPGPRLADIRADQLLDALAQGKSLSQVVREELEQDAARRVAGGGVLIDPLKRFDSQSTLLRRGRALGNALSALERRLGRQVVTIEALEARLKGPLGPTYLATRLADDRKAGLIGRAEAIFTLAEIALSVSRVDWSVTLQHVDQAEGRSAVSDSLDTLDTLRVRLGSEPRDIADYSIRALREAKRCLSI</sequence>
<gene>
    <name evidence="1" type="ORF">GORHZ_188_00140</name>
</gene>
<comment type="caution">
    <text evidence="1">The sequence shown here is derived from an EMBL/GenBank/DDBJ whole genome shotgun (WGS) entry which is preliminary data.</text>
</comment>
<dbReference type="EMBL" id="BAHC01000188">
    <property type="protein sequence ID" value="GAB92722.1"/>
    <property type="molecule type" value="Genomic_DNA"/>
</dbReference>
<accession>K6WKP6</accession>
<evidence type="ECO:0000313" key="2">
    <source>
        <dbReference type="Proteomes" id="UP000008363"/>
    </source>
</evidence>
<dbReference type="CDD" id="cd09117">
    <property type="entry name" value="PLDc_Bfil_DEXD_like"/>
    <property type="match status" value="1"/>
</dbReference>
<dbReference type="Proteomes" id="UP000008363">
    <property type="component" value="Unassembled WGS sequence"/>
</dbReference>
<dbReference type="OrthoDB" id="4475112at2"/>
<keyword evidence="2" id="KW-1185">Reference proteome</keyword>
<organism evidence="1 2">
    <name type="scientific">Gordonia rhizosphera NBRC 16068</name>
    <dbReference type="NCBI Taxonomy" id="1108045"/>
    <lineage>
        <taxon>Bacteria</taxon>
        <taxon>Bacillati</taxon>
        <taxon>Actinomycetota</taxon>
        <taxon>Actinomycetes</taxon>
        <taxon>Mycobacteriales</taxon>
        <taxon>Gordoniaceae</taxon>
        <taxon>Gordonia</taxon>
    </lineage>
</organism>
<evidence type="ECO:0000313" key="1">
    <source>
        <dbReference type="EMBL" id="GAB92722.1"/>
    </source>
</evidence>
<dbReference type="AlphaFoldDB" id="K6WKP6"/>
<evidence type="ECO:0008006" key="3">
    <source>
        <dbReference type="Google" id="ProtNLM"/>
    </source>
</evidence>
<proteinExistence type="predicted"/>
<dbReference type="SUPFAM" id="SSF56024">
    <property type="entry name" value="Phospholipase D/nuclease"/>
    <property type="match status" value="1"/>
</dbReference>
<reference evidence="1 2" key="1">
    <citation type="submission" date="2012-08" db="EMBL/GenBank/DDBJ databases">
        <title>Whole genome shotgun sequence of Gordonia rhizosphera NBRC 16068.</title>
        <authorList>
            <person name="Takarada H."/>
            <person name="Isaki S."/>
            <person name="Hosoyama A."/>
            <person name="Tsuchikane K."/>
            <person name="Katsumata H."/>
            <person name="Baba S."/>
            <person name="Ohji S."/>
            <person name="Yamazaki S."/>
            <person name="Fujita N."/>
        </authorList>
    </citation>
    <scope>NUCLEOTIDE SEQUENCE [LARGE SCALE GENOMIC DNA]</scope>
    <source>
        <strain evidence="1 2">NBRC 16068</strain>
    </source>
</reference>
<name>K6WKP6_9ACTN</name>